<dbReference type="EC" id="4.2.99.18" evidence="3"/>
<dbReference type="RefSeq" id="WP_015895968.1">
    <property type="nucleotide sequence ID" value="NC_012483.1"/>
</dbReference>
<evidence type="ECO:0000256" key="16">
    <source>
        <dbReference type="SAM" id="MobiDB-lite"/>
    </source>
</evidence>
<dbReference type="PROSITE" id="PS01242">
    <property type="entry name" value="ZF_FPG_1"/>
    <property type="match status" value="1"/>
</dbReference>
<dbReference type="HOGENOM" id="CLU_038423_2_1_0"/>
<dbReference type="KEGG" id="aca:ACP_0800"/>
<evidence type="ECO:0000256" key="7">
    <source>
        <dbReference type="ARBA" id="ARBA00022801"/>
    </source>
</evidence>
<dbReference type="SMART" id="SM01232">
    <property type="entry name" value="H2TH"/>
    <property type="match status" value="1"/>
</dbReference>
<dbReference type="Proteomes" id="UP000002207">
    <property type="component" value="Chromosome"/>
</dbReference>
<dbReference type="InterPro" id="IPR012319">
    <property type="entry name" value="FPG_cat"/>
</dbReference>
<dbReference type="PANTHER" id="PTHR42697:SF1">
    <property type="entry name" value="ENDONUCLEASE 8"/>
    <property type="match status" value="1"/>
</dbReference>
<dbReference type="GO" id="GO:0008270">
    <property type="term" value="F:zinc ion binding"/>
    <property type="evidence" value="ECO:0007669"/>
    <property type="project" value="UniProtKB-KW"/>
</dbReference>
<dbReference type="GO" id="GO:0000703">
    <property type="term" value="F:oxidized pyrimidine nucleobase lesion DNA N-glycosylase activity"/>
    <property type="evidence" value="ECO:0007669"/>
    <property type="project" value="TreeGrafter"/>
</dbReference>
<evidence type="ECO:0000256" key="4">
    <source>
        <dbReference type="ARBA" id="ARBA00022723"/>
    </source>
</evidence>
<keyword evidence="7" id="KW-0378">Hydrolase</keyword>
<keyword evidence="6 15" id="KW-0863">Zinc-finger</keyword>
<evidence type="ECO:0000256" key="9">
    <source>
        <dbReference type="ARBA" id="ARBA00023125"/>
    </source>
</evidence>
<evidence type="ECO:0000256" key="13">
    <source>
        <dbReference type="ARBA" id="ARBA00023295"/>
    </source>
</evidence>
<dbReference type="InterPro" id="IPR010979">
    <property type="entry name" value="Ribosomal_uS13-like_H2TH"/>
</dbReference>
<evidence type="ECO:0000256" key="3">
    <source>
        <dbReference type="ARBA" id="ARBA00012720"/>
    </source>
</evidence>
<evidence type="ECO:0000256" key="12">
    <source>
        <dbReference type="ARBA" id="ARBA00023268"/>
    </source>
</evidence>
<dbReference type="PROSITE" id="PS51068">
    <property type="entry name" value="FPG_CAT"/>
    <property type="match status" value="1"/>
</dbReference>
<dbReference type="InterPro" id="IPR000214">
    <property type="entry name" value="Znf_DNA_glyclase/AP_lyase"/>
</dbReference>
<gene>
    <name evidence="19" type="ordered locus">ACP_0800</name>
</gene>
<evidence type="ECO:0000256" key="6">
    <source>
        <dbReference type="ARBA" id="ARBA00022771"/>
    </source>
</evidence>
<evidence type="ECO:0000256" key="14">
    <source>
        <dbReference type="ARBA" id="ARBA00044632"/>
    </source>
</evidence>
<dbReference type="GO" id="GO:0003684">
    <property type="term" value="F:damaged DNA binding"/>
    <property type="evidence" value="ECO:0007669"/>
    <property type="project" value="InterPro"/>
</dbReference>
<comment type="cofactor">
    <cofactor evidence="1">
        <name>Zn(2+)</name>
        <dbReference type="ChEBI" id="CHEBI:29105"/>
    </cofactor>
</comment>
<dbReference type="GO" id="GO:0006284">
    <property type="term" value="P:base-excision repair"/>
    <property type="evidence" value="ECO:0007669"/>
    <property type="project" value="InterPro"/>
</dbReference>
<evidence type="ECO:0000313" key="19">
    <source>
        <dbReference type="EMBL" id="ACO32229.1"/>
    </source>
</evidence>
<organism evidence="19 20">
    <name type="scientific">Acidobacterium capsulatum (strain ATCC 51196 / DSM 11244 / BCRC 80197 / JCM 7670 / NBRC 15755 / NCIMB 13165 / 161)</name>
    <dbReference type="NCBI Taxonomy" id="240015"/>
    <lineage>
        <taxon>Bacteria</taxon>
        <taxon>Pseudomonadati</taxon>
        <taxon>Acidobacteriota</taxon>
        <taxon>Terriglobia</taxon>
        <taxon>Terriglobales</taxon>
        <taxon>Acidobacteriaceae</taxon>
        <taxon>Acidobacterium</taxon>
    </lineage>
</organism>
<evidence type="ECO:0000256" key="8">
    <source>
        <dbReference type="ARBA" id="ARBA00022833"/>
    </source>
</evidence>
<dbReference type="Gene3D" id="3.20.190.10">
    <property type="entry name" value="MutM-like, N-terminal"/>
    <property type="match status" value="1"/>
</dbReference>
<feature type="domain" description="Formamidopyrimidine-DNA glycosylase catalytic" evidence="18">
    <location>
        <begin position="2"/>
        <end position="98"/>
    </location>
</feature>
<feature type="compositionally biased region" description="Basic and acidic residues" evidence="16">
    <location>
        <begin position="215"/>
        <end position="251"/>
    </location>
</feature>
<evidence type="ECO:0000256" key="5">
    <source>
        <dbReference type="ARBA" id="ARBA00022763"/>
    </source>
</evidence>
<evidence type="ECO:0000256" key="15">
    <source>
        <dbReference type="PROSITE-ProRule" id="PRU00391"/>
    </source>
</evidence>
<dbReference type="Pfam" id="PF06827">
    <property type="entry name" value="zf-FPG_IleRS"/>
    <property type="match status" value="1"/>
</dbReference>
<dbReference type="EMBL" id="CP001472">
    <property type="protein sequence ID" value="ACO32229.1"/>
    <property type="molecule type" value="Genomic_DNA"/>
</dbReference>
<dbReference type="InterPro" id="IPR035937">
    <property type="entry name" value="FPG_N"/>
</dbReference>
<comment type="similarity">
    <text evidence="2">Belongs to the FPG family.</text>
</comment>
<evidence type="ECO:0000256" key="11">
    <source>
        <dbReference type="ARBA" id="ARBA00023239"/>
    </source>
</evidence>
<dbReference type="InterPro" id="IPR015887">
    <property type="entry name" value="DNA_glyclase_Znf_dom_DNA_BS"/>
</dbReference>
<dbReference type="Pfam" id="PF06831">
    <property type="entry name" value="H2TH"/>
    <property type="match status" value="1"/>
</dbReference>
<keyword evidence="12" id="KW-0511">Multifunctional enzyme</keyword>
<dbReference type="InParanoid" id="C1F2Q1"/>
<dbReference type="SUPFAM" id="SSF57716">
    <property type="entry name" value="Glucocorticoid receptor-like (DNA-binding domain)"/>
    <property type="match status" value="1"/>
</dbReference>
<name>C1F2Q1_ACIC5</name>
<dbReference type="SUPFAM" id="SSF81624">
    <property type="entry name" value="N-terminal domain of MutM-like DNA repair proteins"/>
    <property type="match status" value="1"/>
</dbReference>
<accession>C1F2Q1</accession>
<dbReference type="InterPro" id="IPR015886">
    <property type="entry name" value="H2TH_FPG"/>
</dbReference>
<evidence type="ECO:0000256" key="10">
    <source>
        <dbReference type="ARBA" id="ARBA00023204"/>
    </source>
</evidence>
<dbReference type="SMART" id="SM00898">
    <property type="entry name" value="Fapy_DNA_glyco"/>
    <property type="match status" value="1"/>
</dbReference>
<keyword evidence="13" id="KW-0326">Glycosidase</keyword>
<keyword evidence="11" id="KW-0456">Lyase</keyword>
<dbReference type="STRING" id="240015.ACP_0800"/>
<dbReference type="AlphaFoldDB" id="C1F2Q1"/>
<dbReference type="InterPro" id="IPR010663">
    <property type="entry name" value="Znf_FPG/IleRS"/>
</dbReference>
<dbReference type="SUPFAM" id="SSF46946">
    <property type="entry name" value="S13-like H2TH domain"/>
    <property type="match status" value="1"/>
</dbReference>
<keyword evidence="10" id="KW-0234">DNA repair</keyword>
<dbReference type="PROSITE" id="PS51066">
    <property type="entry name" value="ZF_FPG_2"/>
    <property type="match status" value="1"/>
</dbReference>
<feature type="region of interest" description="Disordered" evidence="16">
    <location>
        <begin position="215"/>
        <end position="272"/>
    </location>
</feature>
<evidence type="ECO:0000256" key="1">
    <source>
        <dbReference type="ARBA" id="ARBA00001947"/>
    </source>
</evidence>
<dbReference type="eggNOG" id="COG0266">
    <property type="taxonomic scope" value="Bacteria"/>
</dbReference>
<dbReference type="GO" id="GO:0140078">
    <property type="term" value="F:class I DNA-(apurinic or apyrimidinic site) endonuclease activity"/>
    <property type="evidence" value="ECO:0007669"/>
    <property type="project" value="UniProtKB-EC"/>
</dbReference>
<evidence type="ECO:0000259" key="18">
    <source>
        <dbReference type="PROSITE" id="PS51068"/>
    </source>
</evidence>
<keyword evidence="5" id="KW-0227">DNA damage</keyword>
<dbReference type="Pfam" id="PF01149">
    <property type="entry name" value="Fapy_DNA_glyco"/>
    <property type="match status" value="1"/>
</dbReference>
<sequence length="313" mass="35033">MPEGNEIHRFAERHAAALAGGRVSVDSPNGAFPDAEVLHGRKLQAVEAYGKHLGYVFGRDTILHVHLGMYGDFREGAMPLPPEKGALRLRLWNRANWVELRGATDCSIFDGEKWQALVARLGPDPLRPESDPEPGFAIIARRNTPIGQLLMDQSVFAGIGNIYRAEFLFRAGLHPRTPGREVPRPSIAGIWKDARKLMPLGMIDRRIVTTLAKDRALKRGPETNQDRALKRGEKTDSARSRKREATMDKASPRKRGGATADQAIPHQRGPAQDDQIHYVYRRHGKPCLRCGTKIEKEEMAGRTVYWCPACQKR</sequence>
<dbReference type="CDD" id="cd08970">
    <property type="entry name" value="AcNei1_N"/>
    <property type="match status" value="1"/>
</dbReference>
<feature type="domain" description="FPG-type" evidence="17">
    <location>
        <begin position="278"/>
        <end position="312"/>
    </location>
</feature>
<keyword evidence="4" id="KW-0479">Metal-binding</keyword>
<dbReference type="PANTHER" id="PTHR42697">
    <property type="entry name" value="ENDONUCLEASE 8"/>
    <property type="match status" value="1"/>
</dbReference>
<protein>
    <recommendedName>
        <fullName evidence="3">DNA-(apurinic or apyrimidinic site) lyase</fullName>
        <ecNumber evidence="3">4.2.99.18</ecNumber>
    </recommendedName>
</protein>
<evidence type="ECO:0000313" key="20">
    <source>
        <dbReference type="Proteomes" id="UP000002207"/>
    </source>
</evidence>
<reference evidence="19 20" key="1">
    <citation type="journal article" date="2009" name="Appl. Environ. Microbiol.">
        <title>Three genomes from the phylum Acidobacteria provide insight into the lifestyles of these microorganisms in soils.</title>
        <authorList>
            <person name="Ward N.L."/>
            <person name="Challacombe J.F."/>
            <person name="Janssen P.H."/>
            <person name="Henrissat B."/>
            <person name="Coutinho P.M."/>
            <person name="Wu M."/>
            <person name="Xie G."/>
            <person name="Haft D.H."/>
            <person name="Sait M."/>
            <person name="Badger J."/>
            <person name="Barabote R.D."/>
            <person name="Bradley B."/>
            <person name="Brettin T.S."/>
            <person name="Brinkac L.M."/>
            <person name="Bruce D."/>
            <person name="Creasy T."/>
            <person name="Daugherty S.C."/>
            <person name="Davidsen T.M."/>
            <person name="DeBoy R.T."/>
            <person name="Detter J.C."/>
            <person name="Dodson R.J."/>
            <person name="Durkin A.S."/>
            <person name="Ganapathy A."/>
            <person name="Gwinn-Giglio M."/>
            <person name="Han C.S."/>
            <person name="Khouri H."/>
            <person name="Kiss H."/>
            <person name="Kothari S.P."/>
            <person name="Madupu R."/>
            <person name="Nelson K.E."/>
            <person name="Nelson W.C."/>
            <person name="Paulsen I."/>
            <person name="Penn K."/>
            <person name="Ren Q."/>
            <person name="Rosovitz M.J."/>
            <person name="Selengut J.D."/>
            <person name="Shrivastava S."/>
            <person name="Sullivan S.A."/>
            <person name="Tapia R."/>
            <person name="Thompson L.S."/>
            <person name="Watkins K.L."/>
            <person name="Yang Q."/>
            <person name="Yu C."/>
            <person name="Zafar N."/>
            <person name="Zhou L."/>
            <person name="Kuske C.R."/>
        </authorList>
    </citation>
    <scope>NUCLEOTIDE SEQUENCE [LARGE SCALE GENOMIC DNA]</scope>
    <source>
        <strain evidence="20">ATCC 51196 / DSM 11244 / BCRC 80197 / JCM 7670 / NBRC 15755 / NCIMB 13165 / 161</strain>
    </source>
</reference>
<evidence type="ECO:0000256" key="2">
    <source>
        <dbReference type="ARBA" id="ARBA00009409"/>
    </source>
</evidence>
<dbReference type="Gene3D" id="1.10.8.50">
    <property type="match status" value="1"/>
</dbReference>
<proteinExistence type="inferred from homology"/>
<keyword evidence="8" id="KW-0862">Zinc</keyword>
<keyword evidence="20" id="KW-1185">Reference proteome</keyword>
<comment type="catalytic activity">
    <reaction evidence="14">
        <text>2'-deoxyribonucleotide-(2'-deoxyribose 5'-phosphate)-2'-deoxyribonucleotide-DNA = a 3'-end 2'-deoxyribonucleotide-(2,3-dehydro-2,3-deoxyribose 5'-phosphate)-DNA + a 5'-end 5'-phospho-2'-deoxyribonucleoside-DNA + H(+)</text>
        <dbReference type="Rhea" id="RHEA:66592"/>
        <dbReference type="Rhea" id="RHEA-COMP:13180"/>
        <dbReference type="Rhea" id="RHEA-COMP:16897"/>
        <dbReference type="Rhea" id="RHEA-COMP:17067"/>
        <dbReference type="ChEBI" id="CHEBI:15378"/>
        <dbReference type="ChEBI" id="CHEBI:136412"/>
        <dbReference type="ChEBI" id="CHEBI:157695"/>
        <dbReference type="ChEBI" id="CHEBI:167181"/>
        <dbReference type="EC" id="4.2.99.18"/>
    </reaction>
</comment>
<keyword evidence="9" id="KW-0238">DNA-binding</keyword>
<evidence type="ECO:0000259" key="17">
    <source>
        <dbReference type="PROSITE" id="PS51066"/>
    </source>
</evidence>